<dbReference type="EMBL" id="VCGU01000005">
    <property type="protein sequence ID" value="TRY74933.1"/>
    <property type="molecule type" value="Genomic_DNA"/>
</dbReference>
<feature type="domain" description="Protein kinase" evidence="13">
    <location>
        <begin position="1"/>
        <end position="208"/>
    </location>
</feature>
<dbReference type="Pfam" id="PF00069">
    <property type="entry name" value="Pkinase"/>
    <property type="match status" value="1"/>
</dbReference>
<dbReference type="EC" id="2.7.11.22" evidence="2"/>
<keyword evidence="7" id="KW-0067">ATP-binding</keyword>
<evidence type="ECO:0000256" key="12">
    <source>
        <dbReference type="ARBA" id="ARBA00048367"/>
    </source>
</evidence>
<evidence type="ECO:0000256" key="3">
    <source>
        <dbReference type="ARBA" id="ARBA00022527"/>
    </source>
</evidence>
<dbReference type="AlphaFoldDB" id="A0A553PB78"/>
<evidence type="ECO:0000259" key="13">
    <source>
        <dbReference type="PROSITE" id="PS50011"/>
    </source>
</evidence>
<dbReference type="InterPro" id="IPR050108">
    <property type="entry name" value="CDK"/>
</dbReference>
<evidence type="ECO:0000256" key="8">
    <source>
        <dbReference type="ARBA" id="ARBA00035711"/>
    </source>
</evidence>
<evidence type="ECO:0000256" key="5">
    <source>
        <dbReference type="ARBA" id="ARBA00022741"/>
    </source>
</evidence>
<dbReference type="SMART" id="SM00220">
    <property type="entry name" value="S_TKc"/>
    <property type="match status" value="1"/>
</dbReference>
<keyword evidence="15" id="KW-1185">Reference proteome</keyword>
<sequence>MWCGYSTSIRKAWALVLVFEYMMSDLSELIQCVDNPLSEPQTKTYMIMLLRGTEYMHSMNIMHRDLKPANLLISADGLLKNADLGLSRVFTKNEKRPYFTSSGHPMVSLARITLRGRENDIDQLGLVIRTMGTPMRRFGPESQICRTTRRSLSSNHAIPLENLVPDAPSEAQALFKRFIKYDSKKRCRPRSGRSCPAHPERRTLHRYVLLVPPFPALNGQCQDPSKDPDSK</sequence>
<evidence type="ECO:0000313" key="15">
    <source>
        <dbReference type="Proteomes" id="UP000318571"/>
    </source>
</evidence>
<keyword evidence="6" id="KW-0418">Kinase</keyword>
<protein>
    <recommendedName>
        <fullName evidence="8">Cyclin-dependent kinase 20</fullName>
        <ecNumber evidence="2">2.7.11.22</ecNumber>
    </recommendedName>
    <alternativeName>
        <fullName evidence="9">Cell cycle-related kinase</fullName>
    </alternativeName>
    <alternativeName>
        <fullName evidence="10">Cell division protein kinase 20</fullName>
    </alternativeName>
</protein>
<keyword evidence="5" id="KW-0547">Nucleotide-binding</keyword>
<comment type="catalytic activity">
    <reaction evidence="11">
        <text>L-threonyl-[protein] + ATP = O-phospho-L-threonyl-[protein] + ADP + H(+)</text>
        <dbReference type="Rhea" id="RHEA:46608"/>
        <dbReference type="Rhea" id="RHEA-COMP:11060"/>
        <dbReference type="Rhea" id="RHEA-COMP:11605"/>
        <dbReference type="ChEBI" id="CHEBI:15378"/>
        <dbReference type="ChEBI" id="CHEBI:30013"/>
        <dbReference type="ChEBI" id="CHEBI:30616"/>
        <dbReference type="ChEBI" id="CHEBI:61977"/>
        <dbReference type="ChEBI" id="CHEBI:456216"/>
        <dbReference type="EC" id="2.7.11.22"/>
    </reaction>
</comment>
<dbReference type="PANTHER" id="PTHR24056:SF171">
    <property type="entry name" value="CYCLIN-DEPENDENT KINASE 20"/>
    <property type="match status" value="1"/>
</dbReference>
<dbReference type="InterPro" id="IPR011009">
    <property type="entry name" value="Kinase-like_dom_sf"/>
</dbReference>
<organism evidence="14 15">
    <name type="scientific">Tigriopus californicus</name>
    <name type="common">Marine copepod</name>
    <dbReference type="NCBI Taxonomy" id="6832"/>
    <lineage>
        <taxon>Eukaryota</taxon>
        <taxon>Metazoa</taxon>
        <taxon>Ecdysozoa</taxon>
        <taxon>Arthropoda</taxon>
        <taxon>Crustacea</taxon>
        <taxon>Multicrustacea</taxon>
        <taxon>Hexanauplia</taxon>
        <taxon>Copepoda</taxon>
        <taxon>Harpacticoida</taxon>
        <taxon>Harpacticidae</taxon>
        <taxon>Tigriopus</taxon>
    </lineage>
</organism>
<dbReference type="InterPro" id="IPR000719">
    <property type="entry name" value="Prot_kinase_dom"/>
</dbReference>
<dbReference type="SUPFAM" id="SSF56112">
    <property type="entry name" value="Protein kinase-like (PK-like)"/>
    <property type="match status" value="1"/>
</dbReference>
<evidence type="ECO:0000256" key="7">
    <source>
        <dbReference type="ARBA" id="ARBA00022840"/>
    </source>
</evidence>
<dbReference type="Gene3D" id="1.10.510.10">
    <property type="entry name" value="Transferase(Phosphotransferase) domain 1"/>
    <property type="match status" value="1"/>
</dbReference>
<keyword evidence="4" id="KW-0808">Transferase</keyword>
<dbReference type="GO" id="GO:0005524">
    <property type="term" value="F:ATP binding"/>
    <property type="evidence" value="ECO:0007669"/>
    <property type="project" value="UniProtKB-KW"/>
</dbReference>
<dbReference type="STRING" id="6832.A0A553PB78"/>
<evidence type="ECO:0000256" key="2">
    <source>
        <dbReference type="ARBA" id="ARBA00012425"/>
    </source>
</evidence>
<evidence type="ECO:0000313" key="14">
    <source>
        <dbReference type="EMBL" id="TRY74933.1"/>
    </source>
</evidence>
<evidence type="ECO:0000256" key="1">
    <source>
        <dbReference type="ARBA" id="ARBA00006485"/>
    </source>
</evidence>
<keyword evidence="3" id="KW-0723">Serine/threonine-protein kinase</keyword>
<dbReference type="OMA" id="RENDIDQ"/>
<comment type="catalytic activity">
    <reaction evidence="12">
        <text>L-seryl-[protein] + ATP = O-phospho-L-seryl-[protein] + ADP + H(+)</text>
        <dbReference type="Rhea" id="RHEA:17989"/>
        <dbReference type="Rhea" id="RHEA-COMP:9863"/>
        <dbReference type="Rhea" id="RHEA-COMP:11604"/>
        <dbReference type="ChEBI" id="CHEBI:15378"/>
        <dbReference type="ChEBI" id="CHEBI:29999"/>
        <dbReference type="ChEBI" id="CHEBI:30616"/>
        <dbReference type="ChEBI" id="CHEBI:83421"/>
        <dbReference type="ChEBI" id="CHEBI:456216"/>
        <dbReference type="EC" id="2.7.11.22"/>
    </reaction>
</comment>
<evidence type="ECO:0000256" key="9">
    <source>
        <dbReference type="ARBA" id="ARBA00035720"/>
    </source>
</evidence>
<evidence type="ECO:0000256" key="11">
    <source>
        <dbReference type="ARBA" id="ARBA00047811"/>
    </source>
</evidence>
<evidence type="ECO:0000256" key="10">
    <source>
        <dbReference type="ARBA" id="ARBA00035723"/>
    </source>
</evidence>
<gene>
    <name evidence="14" type="ORF">TCAL_14613</name>
</gene>
<dbReference type="GO" id="GO:0004693">
    <property type="term" value="F:cyclin-dependent protein serine/threonine kinase activity"/>
    <property type="evidence" value="ECO:0007669"/>
    <property type="project" value="UniProtKB-EC"/>
</dbReference>
<comment type="similarity">
    <text evidence="1">Belongs to the protein kinase superfamily. CMGC Ser/Thr protein kinase family. CDC2/CDKX subfamily.</text>
</comment>
<dbReference type="PANTHER" id="PTHR24056">
    <property type="entry name" value="CELL DIVISION PROTEIN KINASE"/>
    <property type="match status" value="1"/>
</dbReference>
<evidence type="ECO:0000256" key="6">
    <source>
        <dbReference type="ARBA" id="ARBA00022777"/>
    </source>
</evidence>
<comment type="caution">
    <text evidence="14">The sequence shown here is derived from an EMBL/GenBank/DDBJ whole genome shotgun (WGS) entry which is preliminary data.</text>
</comment>
<name>A0A553PB78_TIGCA</name>
<dbReference type="PROSITE" id="PS00108">
    <property type="entry name" value="PROTEIN_KINASE_ST"/>
    <property type="match status" value="1"/>
</dbReference>
<accession>A0A553PB78</accession>
<evidence type="ECO:0000256" key="4">
    <source>
        <dbReference type="ARBA" id="ARBA00022679"/>
    </source>
</evidence>
<proteinExistence type="inferred from homology"/>
<dbReference type="PROSITE" id="PS50011">
    <property type="entry name" value="PROTEIN_KINASE_DOM"/>
    <property type="match status" value="1"/>
</dbReference>
<dbReference type="Proteomes" id="UP000318571">
    <property type="component" value="Chromosome 2"/>
</dbReference>
<dbReference type="InterPro" id="IPR008271">
    <property type="entry name" value="Ser/Thr_kinase_AS"/>
</dbReference>
<reference evidence="14 15" key="1">
    <citation type="journal article" date="2018" name="Nat. Ecol. Evol.">
        <title>Genomic signatures of mitonuclear coevolution across populations of Tigriopus californicus.</title>
        <authorList>
            <person name="Barreto F.S."/>
            <person name="Watson E.T."/>
            <person name="Lima T.G."/>
            <person name="Willett C.S."/>
            <person name="Edmands S."/>
            <person name="Li W."/>
            <person name="Burton R.S."/>
        </authorList>
    </citation>
    <scope>NUCLEOTIDE SEQUENCE [LARGE SCALE GENOMIC DNA]</scope>
    <source>
        <strain evidence="14 15">San Diego</strain>
    </source>
</reference>
<dbReference type="GO" id="GO:0005634">
    <property type="term" value="C:nucleus"/>
    <property type="evidence" value="ECO:0007669"/>
    <property type="project" value="TreeGrafter"/>
</dbReference>